<keyword evidence="1 5" id="KW-0032">Aminotransferase</keyword>
<feature type="binding site" evidence="5">
    <location>
        <position position="282"/>
    </location>
    <ligand>
        <name>N(2)-acetyl-L-ornithine</name>
        <dbReference type="ChEBI" id="CHEBI:57805"/>
    </ligand>
</feature>
<dbReference type="GO" id="GO:0008483">
    <property type="term" value="F:transaminase activity"/>
    <property type="evidence" value="ECO:0007669"/>
    <property type="project" value="UniProtKB-KW"/>
</dbReference>
<protein>
    <recommendedName>
        <fullName evidence="5">Acetylornithine aminotransferase</fullName>
        <shortName evidence="5">ACOAT</shortName>
        <ecNumber evidence="5">2.6.1.11</ecNumber>
    </recommendedName>
</protein>
<dbReference type="EC" id="2.6.1.11" evidence="5"/>
<dbReference type="InterPro" id="IPR015422">
    <property type="entry name" value="PyrdxlP-dep_Trfase_small"/>
</dbReference>
<dbReference type="SUPFAM" id="SSF53383">
    <property type="entry name" value="PLP-dependent transferases"/>
    <property type="match status" value="1"/>
</dbReference>
<feature type="binding site" evidence="5">
    <location>
        <position position="283"/>
    </location>
    <ligand>
        <name>pyridoxal 5'-phosphate</name>
        <dbReference type="ChEBI" id="CHEBI:597326"/>
    </ligand>
</feature>
<comment type="subunit">
    <text evidence="5">Homodimer.</text>
</comment>
<dbReference type="PIRSF" id="PIRSF000521">
    <property type="entry name" value="Transaminase_4ab_Lys_Orn"/>
    <property type="match status" value="1"/>
</dbReference>
<dbReference type="InterPro" id="IPR015424">
    <property type="entry name" value="PyrdxlP-dep_Trfase"/>
</dbReference>
<dbReference type="CDD" id="cd00610">
    <property type="entry name" value="OAT_like"/>
    <property type="match status" value="1"/>
</dbReference>
<feature type="binding site" evidence="5">
    <location>
        <begin position="225"/>
        <end position="228"/>
    </location>
    <ligand>
        <name>pyridoxal 5'-phosphate</name>
        <dbReference type="ChEBI" id="CHEBI:597326"/>
    </ligand>
</feature>
<comment type="pathway">
    <text evidence="5">Amino-acid biosynthesis; L-arginine biosynthesis; N(2)-acetyl-L-ornithine from L-glutamate: step 4/4.</text>
</comment>
<dbReference type="NCBIfam" id="NF002874">
    <property type="entry name" value="PRK03244.1"/>
    <property type="match status" value="1"/>
</dbReference>
<comment type="subcellular location">
    <subcellularLocation>
        <location evidence="5">Cytoplasm</location>
    </subcellularLocation>
</comment>
<comment type="similarity">
    <text evidence="5">Belongs to the class-III pyridoxal-phosphate-dependent aminotransferase family. ArgD subfamily.</text>
</comment>
<organism evidence="6 7">
    <name type="scientific">Kribbella orskensis</name>
    <dbReference type="NCBI Taxonomy" id="2512216"/>
    <lineage>
        <taxon>Bacteria</taxon>
        <taxon>Bacillati</taxon>
        <taxon>Actinomycetota</taxon>
        <taxon>Actinomycetes</taxon>
        <taxon>Propionibacteriales</taxon>
        <taxon>Kribbellaceae</taxon>
        <taxon>Kribbella</taxon>
    </lineage>
</organism>
<dbReference type="InterPro" id="IPR015421">
    <property type="entry name" value="PyrdxlP-dep_Trfase_major"/>
</dbReference>
<dbReference type="InterPro" id="IPR004636">
    <property type="entry name" value="AcOrn/SuccOrn_fam"/>
</dbReference>
<dbReference type="Gene3D" id="3.40.640.10">
    <property type="entry name" value="Type I PLP-dependent aspartate aminotransferase-like (Major domain)"/>
    <property type="match status" value="1"/>
</dbReference>
<evidence type="ECO:0000256" key="4">
    <source>
        <dbReference type="ARBA" id="ARBA00022898"/>
    </source>
</evidence>
<sequence>MTELLTVDGTGSALTERYTNALMNTFGAPKRVLVRGEGAYLWDADGRKYLDLLGGLAVNSLGHAHPFVVSAVTSQLATLGHVSNFFASAPQIALAEKLLSLFDTEGKVFFTNSGTEANEAAFKITRKTGRTKIVSTVGAFHGRTMGALAITWKPAYREQFAPLPGDVTFVPYGDAAALAAAVDDETAAVVLEPIQGENGVIVPPDGYLQAARQITAEHGALLWIDEIQTGVGRTGDWFAFQAEGITPDLVTVAKGLGAGIPIGACLGFGAAAELLQPGNHGTTFGGNPVAAIAGLAVLTVIERDGLLDNVNAVGNHLVSAIEALDHPLIAGVRGRGLLLAIQLTQPVSDRIAALALEAGFVVNNPIPDAVRLAPPYILSKADADSFVAALPSMLDQVEGV</sequence>
<evidence type="ECO:0000256" key="1">
    <source>
        <dbReference type="ARBA" id="ARBA00022576"/>
    </source>
</evidence>
<keyword evidence="2 5" id="KW-0028">Amino-acid biosynthesis</keyword>
<keyword evidence="3 5" id="KW-0808">Transferase</keyword>
<feature type="modified residue" description="N6-(pyridoxal phosphate)lysine" evidence="5">
    <location>
        <position position="254"/>
    </location>
</feature>
<name>A0ABY2B6H5_9ACTN</name>
<dbReference type="NCBIfam" id="TIGR00707">
    <property type="entry name" value="argD"/>
    <property type="match status" value="1"/>
</dbReference>
<keyword evidence="7" id="KW-1185">Reference proteome</keyword>
<dbReference type="PANTHER" id="PTHR11986">
    <property type="entry name" value="AMINOTRANSFERASE CLASS III"/>
    <property type="match status" value="1"/>
</dbReference>
<dbReference type="PROSITE" id="PS00600">
    <property type="entry name" value="AA_TRANSFER_CLASS_3"/>
    <property type="match status" value="1"/>
</dbReference>
<dbReference type="Pfam" id="PF00202">
    <property type="entry name" value="Aminotran_3"/>
    <property type="match status" value="1"/>
</dbReference>
<proteinExistence type="inferred from homology"/>
<dbReference type="RefSeq" id="WP_132197616.1">
    <property type="nucleotide sequence ID" value="NZ_SLWM01000052.1"/>
</dbReference>
<keyword evidence="5" id="KW-0963">Cytoplasm</keyword>
<dbReference type="HAMAP" id="MF_01107">
    <property type="entry name" value="ArgD_aminotrans_3"/>
    <property type="match status" value="1"/>
</dbReference>
<dbReference type="EMBL" id="SLWM01000052">
    <property type="protein sequence ID" value="TCO07796.1"/>
    <property type="molecule type" value="Genomic_DNA"/>
</dbReference>
<keyword evidence="4 5" id="KW-0663">Pyridoxal phosphate</keyword>
<feature type="binding site" evidence="5">
    <location>
        <position position="140"/>
    </location>
    <ligand>
        <name>pyridoxal 5'-phosphate</name>
        <dbReference type="ChEBI" id="CHEBI:597326"/>
    </ligand>
</feature>
<evidence type="ECO:0000256" key="3">
    <source>
        <dbReference type="ARBA" id="ARBA00022679"/>
    </source>
</evidence>
<evidence type="ECO:0000256" key="5">
    <source>
        <dbReference type="HAMAP-Rule" id="MF_01107"/>
    </source>
</evidence>
<evidence type="ECO:0000313" key="7">
    <source>
        <dbReference type="Proteomes" id="UP000295818"/>
    </source>
</evidence>
<evidence type="ECO:0000256" key="2">
    <source>
        <dbReference type="ARBA" id="ARBA00022605"/>
    </source>
</evidence>
<accession>A0ABY2B6H5</accession>
<dbReference type="Gene3D" id="3.90.1150.10">
    <property type="entry name" value="Aspartate Aminotransferase, domain 1"/>
    <property type="match status" value="1"/>
</dbReference>
<dbReference type="InterPro" id="IPR005814">
    <property type="entry name" value="Aminotrans_3"/>
</dbReference>
<reference evidence="6 7" key="1">
    <citation type="journal article" date="2015" name="Stand. Genomic Sci.">
        <title>Genomic Encyclopedia of Bacterial and Archaeal Type Strains, Phase III: the genomes of soil and plant-associated and newly described type strains.</title>
        <authorList>
            <person name="Whitman W.B."/>
            <person name="Woyke T."/>
            <person name="Klenk H.P."/>
            <person name="Zhou Y."/>
            <person name="Lilburn T.G."/>
            <person name="Beck B.J."/>
            <person name="De Vos P."/>
            <person name="Vandamme P."/>
            <person name="Eisen J.A."/>
            <person name="Garrity G."/>
            <person name="Hugenholtz P."/>
            <person name="Kyrpides N.C."/>
        </authorList>
    </citation>
    <scope>NUCLEOTIDE SEQUENCE [LARGE SCALE GENOMIC DNA]</scope>
    <source>
        <strain evidence="6 7">VKM Ac-2538</strain>
    </source>
</reference>
<comment type="cofactor">
    <cofactor evidence="5">
        <name>pyridoxal 5'-phosphate</name>
        <dbReference type="ChEBI" id="CHEBI:597326"/>
    </cofactor>
    <text evidence="5">Binds 1 pyridoxal phosphate per subunit.</text>
</comment>
<keyword evidence="5" id="KW-0055">Arginine biosynthesis</keyword>
<feature type="binding site" evidence="5">
    <location>
        <begin position="114"/>
        <end position="115"/>
    </location>
    <ligand>
        <name>pyridoxal 5'-phosphate</name>
        <dbReference type="ChEBI" id="CHEBI:597326"/>
    </ligand>
</feature>
<dbReference type="PANTHER" id="PTHR11986:SF79">
    <property type="entry name" value="ACETYLORNITHINE AMINOTRANSFERASE, MITOCHONDRIAL"/>
    <property type="match status" value="1"/>
</dbReference>
<dbReference type="InterPro" id="IPR050103">
    <property type="entry name" value="Class-III_PLP-dep_AT"/>
</dbReference>
<gene>
    <name evidence="5" type="primary">argD</name>
    <name evidence="6" type="ORF">EV644_15211</name>
</gene>
<evidence type="ECO:0000313" key="6">
    <source>
        <dbReference type="EMBL" id="TCO07796.1"/>
    </source>
</evidence>
<comment type="miscellaneous">
    <text evidence="5">May also have succinyldiaminopimelate aminotransferase activity, thus carrying out the corresponding step in lysine biosynthesis.</text>
</comment>
<dbReference type="InterPro" id="IPR049704">
    <property type="entry name" value="Aminotrans_3_PPA_site"/>
</dbReference>
<dbReference type="Proteomes" id="UP000295818">
    <property type="component" value="Unassembled WGS sequence"/>
</dbReference>
<comment type="catalytic activity">
    <reaction evidence="5">
        <text>N(2)-acetyl-L-ornithine + 2-oxoglutarate = N-acetyl-L-glutamate 5-semialdehyde + L-glutamate</text>
        <dbReference type="Rhea" id="RHEA:18049"/>
        <dbReference type="ChEBI" id="CHEBI:16810"/>
        <dbReference type="ChEBI" id="CHEBI:29123"/>
        <dbReference type="ChEBI" id="CHEBI:29985"/>
        <dbReference type="ChEBI" id="CHEBI:57805"/>
        <dbReference type="EC" id="2.6.1.11"/>
    </reaction>
</comment>
<comment type="caution">
    <text evidence="6">The sequence shown here is derived from an EMBL/GenBank/DDBJ whole genome shotgun (WGS) entry which is preliminary data.</text>
</comment>
<feature type="binding site" evidence="5">
    <location>
        <position position="143"/>
    </location>
    <ligand>
        <name>N(2)-acetyl-L-ornithine</name>
        <dbReference type="ChEBI" id="CHEBI:57805"/>
    </ligand>
</feature>